<dbReference type="PANTHER" id="PTHR31205">
    <property type="entry name" value="ACTIN CROSS-LINKING PROTEIN (DUF569)"/>
    <property type="match status" value="1"/>
</dbReference>
<organism evidence="4 5">
    <name type="scientific">Sesamum angolense</name>
    <dbReference type="NCBI Taxonomy" id="2727404"/>
    <lineage>
        <taxon>Eukaryota</taxon>
        <taxon>Viridiplantae</taxon>
        <taxon>Streptophyta</taxon>
        <taxon>Embryophyta</taxon>
        <taxon>Tracheophyta</taxon>
        <taxon>Spermatophyta</taxon>
        <taxon>Magnoliopsida</taxon>
        <taxon>eudicotyledons</taxon>
        <taxon>Gunneridae</taxon>
        <taxon>Pentapetalae</taxon>
        <taxon>asterids</taxon>
        <taxon>lamiids</taxon>
        <taxon>Lamiales</taxon>
        <taxon>Pedaliaceae</taxon>
        <taxon>Sesamum</taxon>
    </lineage>
</organism>
<accession>A0AAE1WV67</accession>
<dbReference type="Pfam" id="PF22932">
    <property type="entry name" value="Ubiq_DUF_assoc"/>
    <property type="match status" value="1"/>
</dbReference>
<dbReference type="InterPro" id="IPR008999">
    <property type="entry name" value="Actin-crosslinking"/>
</dbReference>
<dbReference type="SUPFAM" id="SSF50405">
    <property type="entry name" value="Actin-crosslinking proteins"/>
    <property type="match status" value="2"/>
</dbReference>
<dbReference type="Pfam" id="PF04601">
    <property type="entry name" value="DUF569"/>
    <property type="match status" value="2"/>
</dbReference>
<evidence type="ECO:0000259" key="2">
    <source>
        <dbReference type="Pfam" id="PF04601"/>
    </source>
</evidence>
<protein>
    <recommendedName>
        <fullName evidence="6">Actin cross-linking protein</fullName>
    </recommendedName>
</protein>
<evidence type="ECO:0000313" key="4">
    <source>
        <dbReference type="EMBL" id="KAK4399762.1"/>
    </source>
</evidence>
<feature type="domain" description="DUF569" evidence="3">
    <location>
        <begin position="397"/>
        <end position="474"/>
    </location>
</feature>
<proteinExistence type="predicted"/>
<evidence type="ECO:0000256" key="1">
    <source>
        <dbReference type="SAM" id="MobiDB-lite"/>
    </source>
</evidence>
<feature type="domain" description="DUF569" evidence="2">
    <location>
        <begin position="192"/>
        <end position="333"/>
    </location>
</feature>
<comment type="caution">
    <text evidence="4">The sequence shown here is derived from an EMBL/GenBank/DDBJ whole genome shotgun (WGS) entry which is preliminary data.</text>
</comment>
<gene>
    <name evidence="4" type="ORF">Sango_1082300</name>
</gene>
<feature type="region of interest" description="Disordered" evidence="1">
    <location>
        <begin position="348"/>
        <end position="394"/>
    </location>
</feature>
<feature type="compositionally biased region" description="Polar residues" evidence="1">
    <location>
        <begin position="378"/>
        <end position="389"/>
    </location>
</feature>
<dbReference type="PANTHER" id="PTHR31205:SF69">
    <property type="entry name" value="ACTIN CROSS-LINKING PROTEIN (DUF569)"/>
    <property type="match status" value="1"/>
</dbReference>
<dbReference type="InterPro" id="IPR054726">
    <property type="entry name" value="Ubiq_DUF569-assoc"/>
</dbReference>
<dbReference type="InterPro" id="IPR007679">
    <property type="entry name" value="DUF569"/>
</dbReference>
<feature type="domain" description="DUF569" evidence="2">
    <location>
        <begin position="41"/>
        <end position="117"/>
    </location>
</feature>
<reference evidence="4" key="2">
    <citation type="journal article" date="2024" name="Plant">
        <title>Genomic evolution and insights into agronomic trait innovations of Sesamum species.</title>
        <authorList>
            <person name="Miao H."/>
            <person name="Wang L."/>
            <person name="Qu L."/>
            <person name="Liu H."/>
            <person name="Sun Y."/>
            <person name="Le M."/>
            <person name="Wang Q."/>
            <person name="Wei S."/>
            <person name="Zheng Y."/>
            <person name="Lin W."/>
            <person name="Duan Y."/>
            <person name="Cao H."/>
            <person name="Xiong S."/>
            <person name="Wang X."/>
            <person name="Wei L."/>
            <person name="Li C."/>
            <person name="Ma Q."/>
            <person name="Ju M."/>
            <person name="Zhao R."/>
            <person name="Li G."/>
            <person name="Mu C."/>
            <person name="Tian Q."/>
            <person name="Mei H."/>
            <person name="Zhang T."/>
            <person name="Gao T."/>
            <person name="Zhang H."/>
        </authorList>
    </citation>
    <scope>NUCLEOTIDE SEQUENCE</scope>
    <source>
        <strain evidence="4">K16</strain>
    </source>
</reference>
<dbReference type="FunFam" id="2.80.10.50:FF:000067">
    <property type="entry name" value="BnaC05g19630D protein"/>
    <property type="match status" value="1"/>
</dbReference>
<feature type="compositionally biased region" description="Low complexity" evidence="1">
    <location>
        <begin position="361"/>
        <end position="377"/>
    </location>
</feature>
<dbReference type="Gene3D" id="2.80.10.50">
    <property type="match status" value="1"/>
</dbReference>
<dbReference type="Proteomes" id="UP001289374">
    <property type="component" value="Unassembled WGS sequence"/>
</dbReference>
<keyword evidence="5" id="KW-1185">Reference proteome</keyword>
<reference evidence="4" key="1">
    <citation type="submission" date="2020-06" db="EMBL/GenBank/DDBJ databases">
        <authorList>
            <person name="Li T."/>
            <person name="Hu X."/>
            <person name="Zhang T."/>
            <person name="Song X."/>
            <person name="Zhang H."/>
            <person name="Dai N."/>
            <person name="Sheng W."/>
            <person name="Hou X."/>
            <person name="Wei L."/>
        </authorList>
    </citation>
    <scope>NUCLEOTIDE SEQUENCE</scope>
    <source>
        <strain evidence="4">K16</strain>
        <tissue evidence="4">Leaf</tissue>
    </source>
</reference>
<evidence type="ECO:0000259" key="3">
    <source>
        <dbReference type="Pfam" id="PF22932"/>
    </source>
</evidence>
<name>A0AAE1WV67_9LAMI</name>
<dbReference type="AlphaFoldDB" id="A0AAE1WV67"/>
<evidence type="ECO:0000313" key="5">
    <source>
        <dbReference type="Proteomes" id="UP001289374"/>
    </source>
</evidence>
<dbReference type="CDD" id="cd23340">
    <property type="entry name" value="beta-trefoil_FSCN_ACP-like"/>
    <property type="match status" value="2"/>
</dbReference>
<sequence>MEFFKKSKAVRLKSHLNKYLAADDDQISTRQSRNGAARRAREPFLLGMTGHKVLQTLPENLTKDLTIEWQPLRDGFQVKLKAFGGTFLRANGGTPPWRNSVTHDSPHAAATHDWVVWDVEAVEVPEDEAAADYWSMVSSFSSISDEISGLEIGFGSPVSVRSSLSGSESPSPRWFMSMKKSPLVSTPRTTAMDVFRNAKAVRLKSVHDKYLIADDDEESVAQDRNGSTKSAKWTVEFLDYCDTIIRLKSCYGKYLTASNQPFLFGMTGRKVLQTLPKRLDSSVEWEPIRESGALKLKTRYGQFLRANTGLPPWRNSVTHDIPHRTKTQDWVFWEVHVVEILDEPAAKPAQPVVAGKEDSFASESSSPTTSHSAKSVSFSRQESSDSLVTSPPKGSDGRSIYFHLANEYGEIDEGFEELCITFKGNEVKELTKRLEEELGISGLTVCSRSPLNGKLYPLRLQLPPNNATLHVIVVPPSSKDLILRLNNWSGIALGIH</sequence>
<evidence type="ECO:0008006" key="6">
    <source>
        <dbReference type="Google" id="ProtNLM"/>
    </source>
</evidence>
<dbReference type="EMBL" id="JACGWL010000006">
    <property type="protein sequence ID" value="KAK4399762.1"/>
    <property type="molecule type" value="Genomic_DNA"/>
</dbReference>